<dbReference type="PROSITE" id="PS51318">
    <property type="entry name" value="TAT"/>
    <property type="match status" value="1"/>
</dbReference>
<feature type="region of interest" description="Disordered" evidence="1">
    <location>
        <begin position="466"/>
        <end position="505"/>
    </location>
</feature>
<evidence type="ECO:0000256" key="1">
    <source>
        <dbReference type="SAM" id="MobiDB-lite"/>
    </source>
</evidence>
<proteinExistence type="predicted"/>
<dbReference type="InterPro" id="IPR039513">
    <property type="entry name" value="PL-6"/>
</dbReference>
<reference evidence="3 4" key="1">
    <citation type="submission" date="2024-09" db="EMBL/GenBank/DDBJ databases">
        <title>The Natural Products Discovery Center: Release of the First 8490 Sequenced Strains for Exploring Actinobacteria Biosynthetic Diversity.</title>
        <authorList>
            <person name="Kalkreuter E."/>
            <person name="Kautsar S.A."/>
            <person name="Yang D."/>
            <person name="Bader C.D."/>
            <person name="Teijaro C.N."/>
            <person name="Fluegel L."/>
            <person name="Davis C.M."/>
            <person name="Simpson J.R."/>
            <person name="Lauterbach L."/>
            <person name="Steele A.D."/>
            <person name="Gui C."/>
            <person name="Meng S."/>
            <person name="Li G."/>
            <person name="Viehrig K."/>
            <person name="Ye F."/>
            <person name="Su P."/>
            <person name="Kiefer A.F."/>
            <person name="Nichols A."/>
            <person name="Cepeda A.J."/>
            <person name="Yan W."/>
            <person name="Fan B."/>
            <person name="Jiang Y."/>
            <person name="Adhikari A."/>
            <person name="Zheng C.-J."/>
            <person name="Schuster L."/>
            <person name="Cowan T.M."/>
            <person name="Smanski M.J."/>
            <person name="Chevrette M.G."/>
            <person name="De Carvalho L.P.S."/>
            <person name="Shen B."/>
        </authorList>
    </citation>
    <scope>NUCLEOTIDE SEQUENCE [LARGE SCALE GENOMIC DNA]</scope>
    <source>
        <strain evidence="3 4">NPDC058348</strain>
    </source>
</reference>
<sequence length="505" mass="53026">MQRRTFLTGTLLGAAFAAGLPAGASAAEARVTSLGALQNAIDRAAPGDRIVLANGTYTVPAGGAISVFGKNGTTAQPITITAESRGGAVLQGERGFVFADSSNITVSGFSFRQRTTLEIPASCPRIRLTRNDFRFADISGLDWVVVRGDDAKIDRNHFHEKTTEGIFVVVDGPGSTAVAQRLHVFKNHFSDHRFAGANGGEPIRLGVSGRALSGAHAVVEYNLFERCDGDPETISVKSSDNTIRHNTIRDSLGGIVLRHGNRTTVDGNYLLGGTDGLRLYGNDHLVVNNYLGGLTGRALTIGSGTTRDHHTGETTEQRRGNDACDRAVIVHNTLFGNARTLTGETRDHEPRDVVLADNLLVGDAGSLVAMGKTTGFTWQSNILWGSASDGSLPADGYVRTDPRLQQASDGVFRLAAGSPAIGAATFDGVSVAEDIDGHPRGSARDIGADEYATSAPVRRPLTAADVRGGAAVARPPDGGRARRGGGRAQRPGRLRHAARGARAGV</sequence>
<dbReference type="SUPFAM" id="SSF51126">
    <property type="entry name" value="Pectin lyase-like"/>
    <property type="match status" value="1"/>
</dbReference>
<accession>A0ABW6FX16</accession>
<protein>
    <submittedName>
        <fullName evidence="3">Chondroitinase-B domain-containing protein</fullName>
    </submittedName>
</protein>
<keyword evidence="2" id="KW-0732">Signal</keyword>
<dbReference type="EMBL" id="JBHXIJ010000335">
    <property type="protein sequence ID" value="MFD5103123.1"/>
    <property type="molecule type" value="Genomic_DNA"/>
</dbReference>
<dbReference type="InterPro" id="IPR006626">
    <property type="entry name" value="PbH1"/>
</dbReference>
<keyword evidence="4" id="KW-1185">Reference proteome</keyword>
<evidence type="ECO:0000313" key="3">
    <source>
        <dbReference type="EMBL" id="MFD5103123.1"/>
    </source>
</evidence>
<dbReference type="Proteomes" id="UP001598448">
    <property type="component" value="Unassembled WGS sequence"/>
</dbReference>
<feature type="signal peptide" evidence="2">
    <location>
        <begin position="1"/>
        <end position="26"/>
    </location>
</feature>
<name>A0ABW6FX16_9ACTN</name>
<evidence type="ECO:0000313" key="4">
    <source>
        <dbReference type="Proteomes" id="UP001598448"/>
    </source>
</evidence>
<gene>
    <name evidence="3" type="ORF">ACFWJN_29735</name>
</gene>
<dbReference type="InterPro" id="IPR006311">
    <property type="entry name" value="TAT_signal"/>
</dbReference>
<dbReference type="InterPro" id="IPR012334">
    <property type="entry name" value="Pectin_lyas_fold"/>
</dbReference>
<dbReference type="RefSeq" id="WP_386721069.1">
    <property type="nucleotide sequence ID" value="NZ_JBHXIJ010000335.1"/>
</dbReference>
<comment type="caution">
    <text evidence="3">The sequence shown here is derived from an EMBL/GenBank/DDBJ whole genome shotgun (WGS) entry which is preliminary data.</text>
</comment>
<feature type="chain" id="PRO_5045733868" evidence="2">
    <location>
        <begin position="27"/>
        <end position="505"/>
    </location>
</feature>
<dbReference type="InterPro" id="IPR011050">
    <property type="entry name" value="Pectin_lyase_fold/virulence"/>
</dbReference>
<dbReference type="SMART" id="SM00710">
    <property type="entry name" value="PbH1"/>
    <property type="match status" value="6"/>
</dbReference>
<evidence type="ECO:0000256" key="2">
    <source>
        <dbReference type="SAM" id="SignalP"/>
    </source>
</evidence>
<organism evidence="3 4">
    <name type="scientific">Streptomyces albidochromogenes</name>
    <dbReference type="NCBI Taxonomy" id="329524"/>
    <lineage>
        <taxon>Bacteria</taxon>
        <taxon>Bacillati</taxon>
        <taxon>Actinomycetota</taxon>
        <taxon>Actinomycetes</taxon>
        <taxon>Kitasatosporales</taxon>
        <taxon>Streptomycetaceae</taxon>
        <taxon>Streptomyces</taxon>
    </lineage>
</organism>
<feature type="non-terminal residue" evidence="3">
    <location>
        <position position="505"/>
    </location>
</feature>
<dbReference type="Pfam" id="PF14592">
    <property type="entry name" value="Chondroitinas_B"/>
    <property type="match status" value="1"/>
</dbReference>
<dbReference type="Gene3D" id="2.160.20.10">
    <property type="entry name" value="Single-stranded right-handed beta-helix, Pectin lyase-like"/>
    <property type="match status" value="1"/>
</dbReference>
<feature type="compositionally biased region" description="Basic residues" evidence="1">
    <location>
        <begin position="481"/>
        <end position="499"/>
    </location>
</feature>
<feature type="compositionally biased region" description="Low complexity" evidence="1">
    <location>
        <begin position="466"/>
        <end position="478"/>
    </location>
</feature>
<dbReference type="CDD" id="cd14251">
    <property type="entry name" value="PL-6"/>
    <property type="match status" value="1"/>
</dbReference>